<dbReference type="InterPro" id="IPR010982">
    <property type="entry name" value="Lambda_DNA-bd_dom_sf"/>
</dbReference>
<sequence length="280" mass="30925">MTADRTQLGAFLRARRDSLTPDEAGMRAFPGPRRVPGLRKEELAVLAGVSADYYSRLEQGRQVNVSRSVLDAVAGALRLNEVERQHLHTLASPSRRRSSPAPVEQHADRGLLRMLTVVDHVPALVLGLRGEVLATNALLTAVLGAVGPASSLLRYLFFDPLARERIVNWEHFAASFVAALRGELGRHPDDRRLIALIDELRSRDPDAARWWEDHRVQDYASAAKQILHPVVGALSFDIETLASTRGTDQVLIVYTTDPDSETARKLPFLASWSTARTTST</sequence>
<evidence type="ECO:0000313" key="2">
    <source>
        <dbReference type="EMBL" id="PPB50195.1"/>
    </source>
</evidence>
<dbReference type="Pfam" id="PF13560">
    <property type="entry name" value="HTH_31"/>
    <property type="match status" value="1"/>
</dbReference>
<dbReference type="AlphaFoldDB" id="A0A2S5J068"/>
<dbReference type="Pfam" id="PF17765">
    <property type="entry name" value="MLTR_LBD"/>
    <property type="match status" value="1"/>
</dbReference>
<dbReference type="OrthoDB" id="3518652at2"/>
<dbReference type="SUPFAM" id="SSF47413">
    <property type="entry name" value="lambda repressor-like DNA-binding domains"/>
    <property type="match status" value="1"/>
</dbReference>
<dbReference type="SMART" id="SM00530">
    <property type="entry name" value="HTH_XRE"/>
    <property type="match status" value="1"/>
</dbReference>
<feature type="domain" description="HTH cro/C1-type" evidence="1">
    <location>
        <begin position="37"/>
        <end position="84"/>
    </location>
</feature>
<comment type="caution">
    <text evidence="2">The sequence shown here is derived from an EMBL/GenBank/DDBJ whole genome shotgun (WGS) entry which is preliminary data.</text>
</comment>
<dbReference type="CDD" id="cd00093">
    <property type="entry name" value="HTH_XRE"/>
    <property type="match status" value="1"/>
</dbReference>
<dbReference type="PROSITE" id="PS50943">
    <property type="entry name" value="HTH_CROC1"/>
    <property type="match status" value="1"/>
</dbReference>
<accession>A0A2S5J068</accession>
<evidence type="ECO:0000313" key="3">
    <source>
        <dbReference type="Proteomes" id="UP000239297"/>
    </source>
</evidence>
<proteinExistence type="predicted"/>
<dbReference type="GO" id="GO:0003677">
    <property type="term" value="F:DNA binding"/>
    <property type="evidence" value="ECO:0007669"/>
    <property type="project" value="InterPro"/>
</dbReference>
<dbReference type="PANTHER" id="PTHR35010">
    <property type="entry name" value="BLL4672 PROTEIN-RELATED"/>
    <property type="match status" value="1"/>
</dbReference>
<dbReference type="RefSeq" id="WP_104120685.1">
    <property type="nucleotide sequence ID" value="NZ_PRKW01000002.1"/>
</dbReference>
<organism evidence="2 3">
    <name type="scientific">Arthrobacter pityocampae</name>
    <dbReference type="NCBI Taxonomy" id="547334"/>
    <lineage>
        <taxon>Bacteria</taxon>
        <taxon>Bacillati</taxon>
        <taxon>Actinomycetota</taxon>
        <taxon>Actinomycetes</taxon>
        <taxon>Micrococcales</taxon>
        <taxon>Micrococcaceae</taxon>
        <taxon>Arthrobacter</taxon>
    </lineage>
</organism>
<gene>
    <name evidence="2" type="ORF">C4K88_05925</name>
</gene>
<dbReference type="InterPro" id="IPR041413">
    <property type="entry name" value="MLTR_LBD"/>
</dbReference>
<dbReference type="PANTHER" id="PTHR35010:SF2">
    <property type="entry name" value="BLL4672 PROTEIN"/>
    <property type="match status" value="1"/>
</dbReference>
<name>A0A2S5J068_9MICC</name>
<dbReference type="Gene3D" id="1.10.260.40">
    <property type="entry name" value="lambda repressor-like DNA-binding domains"/>
    <property type="match status" value="1"/>
</dbReference>
<dbReference type="InterPro" id="IPR001387">
    <property type="entry name" value="Cro/C1-type_HTH"/>
</dbReference>
<keyword evidence="3" id="KW-1185">Reference proteome</keyword>
<dbReference type="Gene3D" id="3.30.450.180">
    <property type="match status" value="1"/>
</dbReference>
<dbReference type="Proteomes" id="UP000239297">
    <property type="component" value="Unassembled WGS sequence"/>
</dbReference>
<dbReference type="EMBL" id="PRKW01000002">
    <property type="protein sequence ID" value="PPB50195.1"/>
    <property type="molecule type" value="Genomic_DNA"/>
</dbReference>
<protein>
    <submittedName>
        <fullName evidence="2">Transcriptional regulator</fullName>
    </submittedName>
</protein>
<evidence type="ECO:0000259" key="1">
    <source>
        <dbReference type="PROSITE" id="PS50943"/>
    </source>
</evidence>
<reference evidence="2 3" key="1">
    <citation type="journal article" date="2014" name="Int. J. Syst. Evol. Microbiol.">
        <title>Arthrobacter pityocampae sp. nov., isolated from Thaumetopoea pityocampa (Lep., Thaumetopoeidae).</title>
        <authorList>
            <person name="Ince I.A."/>
            <person name="Demirbag Z."/>
            <person name="Kati H."/>
        </authorList>
    </citation>
    <scope>NUCLEOTIDE SEQUENCE [LARGE SCALE GENOMIC DNA]</scope>
    <source>
        <strain evidence="2 3">Tp2</strain>
    </source>
</reference>